<dbReference type="InterPro" id="IPR006614">
    <property type="entry name" value="Peroxin/Ferlin"/>
</dbReference>
<evidence type="ECO:0000259" key="1">
    <source>
        <dbReference type="SMART" id="SM00693"/>
    </source>
</evidence>
<reference evidence="2" key="1">
    <citation type="journal article" date="2023" name="Nat. Commun.">
        <title>Diploid and tetraploid genomes of Acorus and the evolution of monocots.</title>
        <authorList>
            <person name="Ma L."/>
            <person name="Liu K.W."/>
            <person name="Li Z."/>
            <person name="Hsiao Y.Y."/>
            <person name="Qi Y."/>
            <person name="Fu T."/>
            <person name="Tang G.D."/>
            <person name="Zhang D."/>
            <person name="Sun W.H."/>
            <person name="Liu D.K."/>
            <person name="Li Y."/>
            <person name="Chen G.Z."/>
            <person name="Liu X.D."/>
            <person name="Liao X.Y."/>
            <person name="Jiang Y.T."/>
            <person name="Yu X."/>
            <person name="Hao Y."/>
            <person name="Huang J."/>
            <person name="Zhao X.W."/>
            <person name="Ke S."/>
            <person name="Chen Y.Y."/>
            <person name="Wu W.L."/>
            <person name="Hsu J.L."/>
            <person name="Lin Y.F."/>
            <person name="Huang M.D."/>
            <person name="Li C.Y."/>
            <person name="Huang L."/>
            <person name="Wang Z.W."/>
            <person name="Zhao X."/>
            <person name="Zhong W.Y."/>
            <person name="Peng D.H."/>
            <person name="Ahmad S."/>
            <person name="Lan S."/>
            <person name="Zhang J.S."/>
            <person name="Tsai W.C."/>
            <person name="Van de Peer Y."/>
            <person name="Liu Z.J."/>
        </authorList>
    </citation>
    <scope>NUCLEOTIDE SEQUENCE</scope>
    <source>
        <strain evidence="2">CP</strain>
    </source>
</reference>
<dbReference type="Pfam" id="PF25036">
    <property type="entry name" value="VPS13_VAB"/>
    <property type="match status" value="1"/>
</dbReference>
<dbReference type="Pfam" id="PF06398">
    <property type="entry name" value="Pex24p"/>
    <property type="match status" value="1"/>
</dbReference>
<dbReference type="Proteomes" id="UP001180020">
    <property type="component" value="Unassembled WGS sequence"/>
</dbReference>
<comment type="caution">
    <text evidence="2">The sequence shown here is derived from an EMBL/GenBank/DDBJ whole genome shotgun (WGS) entry which is preliminary data.</text>
</comment>
<protein>
    <recommendedName>
        <fullName evidence="1">Peroxin/Ferlin domain-containing protein</fullName>
    </recommendedName>
</protein>
<dbReference type="InterPro" id="IPR010482">
    <property type="entry name" value="TECPR1-like_DysF"/>
</dbReference>
<dbReference type="InterPro" id="IPR026847">
    <property type="entry name" value="VPS13"/>
</dbReference>
<sequence>MTNQVSGRGSKSGFIQISPAKEGPWTTVRLNYAAPAACWRLGNDVVASEVNVKDGNRYVEIRSLVRVTNNTDFVIDLRLDSKARTIDEQEVEEIGNHIESDEFFEMEKYNPSIGWINISTDTTSFDSSNESIAMDEPQGISRVELPSGWEWIDDWHVDTMTVNTGDGWVYAPDPEHLRWPDSHNHINSVNYARGRRWIRHRKQISTYVNQEISVGLLKPGETLPLPLSSLTHTSLSYILHIKPVKIDSPNEYSWSTVLDNYEHTENLGASGELSEICVSNLTEREKLLYCSRISGNSVNKSRGLWFCLSVKASEIGKDIQSDPIYDWNLFINSPLCLTNFLPFTAQYSVLHEESSGQLVALSEGVFSPGETVKVYDTDLRNPLHFSLLPQGGWRPAQEPILISHSSKTPSKTMSIRSSFSGRITQIILEQNLDKELLTSKIIRVYAPYWISSARCPSLTYRLIDISGRRERQFSLFSRSNDANEKILWQITEEEMLDGCTIASAVNFKTLGLSLSLGQHGERQFGPVGDLSSLGDMDGSVDLYAYDGDGNCLRIFISSKPCPYQAVPTKVISVRPYMTFTNRMGQDIFIKFSDGEQPKILHAYDARVAFVHCRTGSTDKFQIRLEDTNWCFPIEITKEDTITLVLKLLNGGRRFLRAEIRGYEEGSRFLIVFRLASARGPISIENRTGHIVIEIRQSGLLDGAWIQLQPLSTVNFSWENPYGCKLLDVRTQNGIVVQNVSLEKSAECSTELQSQGIHLHIIEMGKMKVARFIVDQVLQSNSNGYHESTSYENVVSSQMLGEVQNDAVPLELIVELGVVGISVIDHRPKELLYLYLERVFISYSTGYDGRNTSRFKLILGHLQLDNQLPLTLMPVLLAPEQTSDLHHPVFKTTITMSNANTDGTQIFPYVYIRVTESRWRLNIHEPIIWALIEFYNKLHMERIPSSSNVTQVDPEIRIE</sequence>
<evidence type="ECO:0000313" key="3">
    <source>
        <dbReference type="Proteomes" id="UP001180020"/>
    </source>
</evidence>
<proteinExistence type="predicted"/>
<dbReference type="EMBL" id="JAUJYO010000010">
    <property type="protein sequence ID" value="KAK1307366.1"/>
    <property type="molecule type" value="Genomic_DNA"/>
</dbReference>
<dbReference type="PANTHER" id="PTHR16166:SF137">
    <property type="entry name" value="PLECKSTRIN HOMOLOGY (PH) DOMAIN-CONTAINING PROTEIN"/>
    <property type="match status" value="1"/>
</dbReference>
<dbReference type="PANTHER" id="PTHR16166">
    <property type="entry name" value="VACUOLAR PROTEIN SORTING-ASSOCIATED PROTEIN VPS13"/>
    <property type="match status" value="1"/>
</dbReference>
<dbReference type="GO" id="GO:0005737">
    <property type="term" value="C:cytoplasm"/>
    <property type="evidence" value="ECO:0007669"/>
    <property type="project" value="UniProtKB-ARBA"/>
</dbReference>
<name>A0AAV9E2E6_ACOCL</name>
<dbReference type="GO" id="GO:0006623">
    <property type="term" value="P:protein targeting to vacuole"/>
    <property type="evidence" value="ECO:0007669"/>
    <property type="project" value="TreeGrafter"/>
</dbReference>
<dbReference type="GO" id="GO:0045053">
    <property type="term" value="P:protein retention in Golgi apparatus"/>
    <property type="evidence" value="ECO:0007669"/>
    <property type="project" value="TreeGrafter"/>
</dbReference>
<dbReference type="AlphaFoldDB" id="A0AAV9E2E6"/>
<reference evidence="2" key="2">
    <citation type="submission" date="2023-06" db="EMBL/GenBank/DDBJ databases">
        <authorList>
            <person name="Ma L."/>
            <person name="Liu K.-W."/>
            <person name="Li Z."/>
            <person name="Hsiao Y.-Y."/>
            <person name="Qi Y."/>
            <person name="Fu T."/>
            <person name="Tang G."/>
            <person name="Zhang D."/>
            <person name="Sun W.-H."/>
            <person name="Liu D.-K."/>
            <person name="Li Y."/>
            <person name="Chen G.-Z."/>
            <person name="Liu X.-D."/>
            <person name="Liao X.-Y."/>
            <person name="Jiang Y.-T."/>
            <person name="Yu X."/>
            <person name="Hao Y."/>
            <person name="Huang J."/>
            <person name="Zhao X.-W."/>
            <person name="Ke S."/>
            <person name="Chen Y.-Y."/>
            <person name="Wu W.-L."/>
            <person name="Hsu J.-L."/>
            <person name="Lin Y.-F."/>
            <person name="Huang M.-D."/>
            <person name="Li C.-Y."/>
            <person name="Huang L."/>
            <person name="Wang Z.-W."/>
            <person name="Zhao X."/>
            <person name="Zhong W.-Y."/>
            <person name="Peng D.-H."/>
            <person name="Ahmad S."/>
            <person name="Lan S."/>
            <person name="Zhang J.-S."/>
            <person name="Tsai W.-C."/>
            <person name="Van De Peer Y."/>
            <person name="Liu Z.-J."/>
        </authorList>
    </citation>
    <scope>NUCLEOTIDE SEQUENCE</scope>
    <source>
        <strain evidence="2">CP</strain>
        <tissue evidence="2">Leaves</tissue>
    </source>
</reference>
<accession>A0AAV9E2E6</accession>
<organism evidence="2 3">
    <name type="scientific">Acorus calamus</name>
    <name type="common">Sweet flag</name>
    <dbReference type="NCBI Taxonomy" id="4465"/>
    <lineage>
        <taxon>Eukaryota</taxon>
        <taxon>Viridiplantae</taxon>
        <taxon>Streptophyta</taxon>
        <taxon>Embryophyta</taxon>
        <taxon>Tracheophyta</taxon>
        <taxon>Spermatophyta</taxon>
        <taxon>Magnoliopsida</taxon>
        <taxon>Liliopsida</taxon>
        <taxon>Acoraceae</taxon>
        <taxon>Acorus</taxon>
    </lineage>
</organism>
<keyword evidence="3" id="KW-1185">Reference proteome</keyword>
<dbReference type="GO" id="GO:0098588">
    <property type="term" value="C:bounding membrane of organelle"/>
    <property type="evidence" value="ECO:0007669"/>
    <property type="project" value="UniProtKB-ARBA"/>
</dbReference>
<dbReference type="InterPro" id="IPR009543">
    <property type="entry name" value="VPS13_VAB"/>
</dbReference>
<gene>
    <name evidence="2" type="ORF">QJS10_CPA10g01050</name>
</gene>
<dbReference type="SMART" id="SM00693">
    <property type="entry name" value="DysFN"/>
    <property type="match status" value="1"/>
</dbReference>
<evidence type="ECO:0000313" key="2">
    <source>
        <dbReference type="EMBL" id="KAK1307366.1"/>
    </source>
</evidence>
<feature type="domain" description="Peroxin/Ferlin" evidence="1">
    <location>
        <begin position="96"/>
        <end position="158"/>
    </location>
</feature>